<proteinExistence type="predicted"/>
<dbReference type="RefSeq" id="WP_395817691.1">
    <property type="nucleotide sequence ID" value="NZ_CP043494.1"/>
</dbReference>
<reference evidence="1 2" key="1">
    <citation type="submission" date="2019-08" db="EMBL/GenBank/DDBJ databases">
        <title>Archangium and Cystobacter genomes.</title>
        <authorList>
            <person name="Chen I.-C.K."/>
            <person name="Wielgoss S."/>
        </authorList>
    </citation>
    <scope>NUCLEOTIDE SEQUENCE [LARGE SCALE GENOMIC DNA]</scope>
    <source>
        <strain evidence="1 2">Cbm 6</strain>
    </source>
</reference>
<keyword evidence="2" id="KW-1185">Reference proteome</keyword>
<evidence type="ECO:0000313" key="2">
    <source>
        <dbReference type="Proteomes" id="UP001611383"/>
    </source>
</evidence>
<evidence type="ECO:0000313" key="1">
    <source>
        <dbReference type="EMBL" id="WNG44580.1"/>
    </source>
</evidence>
<accession>A0ABY9WQ38</accession>
<name>A0ABY9WQ38_9BACT</name>
<sequence length="267" mass="30386">MAPGETSSLQLPSFLHGTYRSIQQKTRMEGLRCAEQYKKDGVFSAPSQMLEVRLDDVVLTQGVADFQHERPVWRLYMVSDVMSALWEALDSQNSIVVRDAYEAFFRGTAWGALYFALEQMGPVSAPRTAQRLQAVLRFWEPLQSVRYLFKTLGTELSLEDLMKASSGWAMDAWCPVGEASVRSRLEVAAERMARATRDECIEAIFRQLPQALAHAGKLKHRQILADPAYQRERLATLDSRFFERVSAARTGDLIWLLVNWDHELGLQ</sequence>
<dbReference type="Proteomes" id="UP001611383">
    <property type="component" value="Chromosome"/>
</dbReference>
<gene>
    <name evidence="1" type="ORF">F0U60_11095</name>
</gene>
<protein>
    <submittedName>
        <fullName evidence="1">Uncharacterized protein</fullName>
    </submittedName>
</protein>
<organism evidence="1 2">
    <name type="scientific">Archangium minus</name>
    <dbReference type="NCBI Taxonomy" id="83450"/>
    <lineage>
        <taxon>Bacteria</taxon>
        <taxon>Pseudomonadati</taxon>
        <taxon>Myxococcota</taxon>
        <taxon>Myxococcia</taxon>
        <taxon>Myxococcales</taxon>
        <taxon>Cystobacterineae</taxon>
        <taxon>Archangiaceae</taxon>
        <taxon>Archangium</taxon>
    </lineage>
</organism>
<dbReference type="EMBL" id="CP043494">
    <property type="protein sequence ID" value="WNG44580.1"/>
    <property type="molecule type" value="Genomic_DNA"/>
</dbReference>